<proteinExistence type="predicted"/>
<evidence type="ECO:0000313" key="2">
    <source>
        <dbReference type="EMBL" id="CAL6083286.1"/>
    </source>
</evidence>
<evidence type="ECO:0000313" key="1">
    <source>
        <dbReference type="EMBL" id="CAI9974214.1"/>
    </source>
</evidence>
<keyword evidence="3" id="KW-1185">Reference proteome</keyword>
<dbReference type="AlphaFoldDB" id="A0AA86UZB0"/>
<dbReference type="EMBL" id="CAXDID020000371">
    <property type="protein sequence ID" value="CAL6083286.1"/>
    <property type="molecule type" value="Genomic_DNA"/>
</dbReference>
<name>A0AA86UZB0_9EUKA</name>
<dbReference type="Proteomes" id="UP001642409">
    <property type="component" value="Unassembled WGS sequence"/>
</dbReference>
<accession>A0AA86UZB0</accession>
<reference evidence="2 3" key="2">
    <citation type="submission" date="2024-07" db="EMBL/GenBank/DDBJ databases">
        <authorList>
            <person name="Akdeniz Z."/>
        </authorList>
    </citation>
    <scope>NUCLEOTIDE SEQUENCE [LARGE SCALE GENOMIC DNA]</scope>
</reference>
<organism evidence="1">
    <name type="scientific">Hexamita inflata</name>
    <dbReference type="NCBI Taxonomy" id="28002"/>
    <lineage>
        <taxon>Eukaryota</taxon>
        <taxon>Metamonada</taxon>
        <taxon>Diplomonadida</taxon>
        <taxon>Hexamitidae</taxon>
        <taxon>Hexamitinae</taxon>
        <taxon>Hexamita</taxon>
    </lineage>
</organism>
<gene>
    <name evidence="2" type="ORF">HINF_LOCUS61650</name>
    <name evidence="1" type="ORF">HINF_LOCUS61859</name>
</gene>
<comment type="caution">
    <text evidence="1">The sequence shown here is derived from an EMBL/GenBank/DDBJ whole genome shotgun (WGS) entry which is preliminary data.</text>
</comment>
<dbReference type="EMBL" id="CATOUU010001140">
    <property type="protein sequence ID" value="CAI9974214.1"/>
    <property type="molecule type" value="Genomic_DNA"/>
</dbReference>
<protein>
    <submittedName>
        <fullName evidence="2">Hypothetical_protein</fullName>
    </submittedName>
</protein>
<evidence type="ECO:0000313" key="3">
    <source>
        <dbReference type="Proteomes" id="UP001642409"/>
    </source>
</evidence>
<sequence length="157" mass="18168">MFELFEKATKPTEIPQFEVDATQILEFSTKLFTILNSEFSVFAITAAEYDIYCDQESNIIFINLKLSIVPQSPLLYDNIPAEQQYKLAYELMIDLFINTKFIMYQLFNDMPITPAIQLYQPFVQSQVSAIYILSQCIFVCIEQPLTQAILEEAVILH</sequence>
<reference evidence="1" key="1">
    <citation type="submission" date="2023-06" db="EMBL/GenBank/DDBJ databases">
        <authorList>
            <person name="Kurt Z."/>
        </authorList>
    </citation>
    <scope>NUCLEOTIDE SEQUENCE</scope>
</reference>